<evidence type="ECO:0000256" key="5">
    <source>
        <dbReference type="ARBA" id="ARBA00023163"/>
    </source>
</evidence>
<feature type="domain" description="HTH gntR-type" evidence="7">
    <location>
        <begin position="25"/>
        <end position="93"/>
    </location>
</feature>
<dbReference type="KEGG" id="kcm:ABWK59_29865"/>
<keyword evidence="3" id="KW-0805">Transcription regulation</keyword>
<evidence type="ECO:0000256" key="4">
    <source>
        <dbReference type="ARBA" id="ARBA00023125"/>
    </source>
</evidence>
<evidence type="ECO:0000259" key="7">
    <source>
        <dbReference type="PROSITE" id="PS50949"/>
    </source>
</evidence>
<dbReference type="GO" id="GO:0008483">
    <property type="term" value="F:transaminase activity"/>
    <property type="evidence" value="ECO:0007669"/>
    <property type="project" value="UniProtKB-KW"/>
</dbReference>
<dbReference type="AlphaFoldDB" id="A0AAU8K289"/>
<evidence type="ECO:0000256" key="1">
    <source>
        <dbReference type="ARBA" id="ARBA00005384"/>
    </source>
</evidence>
<dbReference type="InterPro" id="IPR000524">
    <property type="entry name" value="Tscrpt_reg_HTH_GntR"/>
</dbReference>
<dbReference type="InterPro" id="IPR051446">
    <property type="entry name" value="HTH_trans_reg/aminotransferase"/>
</dbReference>
<dbReference type="InterPro" id="IPR036388">
    <property type="entry name" value="WH-like_DNA-bd_sf"/>
</dbReference>
<accession>A0AAU8K289</accession>
<dbReference type="SUPFAM" id="SSF53383">
    <property type="entry name" value="PLP-dependent transferases"/>
    <property type="match status" value="1"/>
</dbReference>
<comment type="similarity">
    <text evidence="1">In the C-terminal section; belongs to the class-I pyridoxal-phosphate-dependent aminotransferase family.</text>
</comment>
<dbReference type="CDD" id="cd00609">
    <property type="entry name" value="AAT_like"/>
    <property type="match status" value="1"/>
</dbReference>
<dbReference type="GO" id="GO:0030170">
    <property type="term" value="F:pyridoxal phosphate binding"/>
    <property type="evidence" value="ECO:0007669"/>
    <property type="project" value="InterPro"/>
</dbReference>
<proteinExistence type="inferred from homology"/>
<evidence type="ECO:0000256" key="3">
    <source>
        <dbReference type="ARBA" id="ARBA00023015"/>
    </source>
</evidence>
<sequence>MPNSWTGSGVDLHLDLQPGPDDGGGGRRAGLESALRAAVRDGRLPPGTRMPSTRGLARELGLARGTVTAAYGQLAEEGYLLTRTGAATVVADLPVAARPERPREAPPAAPRHDLRPGLPDTSAFPARAWLAATRRVLAAARPEVFGAGDPQGRIELRTALADHLGRTRGVIADPGRIVVTSGYHQGLALLTEVLAGELGVRTAAVEDPGHGMFREKLHRAGIAVTPLRVDAHGARVEDLPAAAGAVFLTPAHQYPTGVPLHPARRQALTAWARAGGGVIVEDDYDGEYRYDRRPVGALQGTAPGRTVYCGTASKTLGPALRLAWLVLPPDLVGPVVRAKQRADLYSETLGQLVLADLLATHAHDRHVRGARLRYRRRRALLAQRLADLPGLTVHGVPAGLHTLVTLPEGGPSEQSLLADCARRGLALRGLTELHHDPAGRPGGLLVGYAAPSDHRFPAALDVLTTVLGHALGRRR</sequence>
<feature type="region of interest" description="Disordered" evidence="6">
    <location>
        <begin position="1"/>
        <end position="32"/>
    </location>
</feature>
<feature type="region of interest" description="Disordered" evidence="6">
    <location>
        <begin position="97"/>
        <end position="119"/>
    </location>
</feature>
<gene>
    <name evidence="8" type="ORF">ABWK59_29865</name>
</gene>
<dbReference type="EMBL" id="CP159872">
    <property type="protein sequence ID" value="XCM82820.1"/>
    <property type="molecule type" value="Genomic_DNA"/>
</dbReference>
<dbReference type="InterPro" id="IPR004839">
    <property type="entry name" value="Aminotransferase_I/II_large"/>
</dbReference>
<dbReference type="Pfam" id="PF00392">
    <property type="entry name" value="GntR"/>
    <property type="match status" value="1"/>
</dbReference>
<dbReference type="Pfam" id="PF00155">
    <property type="entry name" value="Aminotran_1_2"/>
    <property type="match status" value="1"/>
</dbReference>
<dbReference type="SMART" id="SM00345">
    <property type="entry name" value="HTH_GNTR"/>
    <property type="match status" value="1"/>
</dbReference>
<name>A0AAU8K289_9ACTN</name>
<protein>
    <submittedName>
        <fullName evidence="8">PLP-dependent aminotransferase family protein</fullName>
    </submittedName>
</protein>
<organism evidence="8">
    <name type="scientific">Kitasatospora camelliae</name>
    <dbReference type="NCBI Taxonomy" id="3156397"/>
    <lineage>
        <taxon>Bacteria</taxon>
        <taxon>Bacillati</taxon>
        <taxon>Actinomycetota</taxon>
        <taxon>Actinomycetes</taxon>
        <taxon>Kitasatosporales</taxon>
        <taxon>Streptomycetaceae</taxon>
        <taxon>Kitasatospora</taxon>
    </lineage>
</organism>
<keyword evidence="4" id="KW-0238">DNA-binding</keyword>
<keyword evidence="5" id="KW-0804">Transcription</keyword>
<keyword evidence="2" id="KW-0663">Pyridoxal phosphate</keyword>
<keyword evidence="8" id="KW-0808">Transferase</keyword>
<dbReference type="GO" id="GO:0003700">
    <property type="term" value="F:DNA-binding transcription factor activity"/>
    <property type="evidence" value="ECO:0007669"/>
    <property type="project" value="InterPro"/>
</dbReference>
<reference evidence="8" key="1">
    <citation type="submission" date="2024-06" db="EMBL/GenBank/DDBJ databases">
        <title>The genome sequences of Kitasatospora sp. strain HUAS MG31.</title>
        <authorList>
            <person name="Mo P."/>
        </authorList>
    </citation>
    <scope>NUCLEOTIDE SEQUENCE</scope>
    <source>
        <strain evidence="8">HUAS MG31</strain>
    </source>
</reference>
<dbReference type="GO" id="GO:0003677">
    <property type="term" value="F:DNA binding"/>
    <property type="evidence" value="ECO:0007669"/>
    <property type="project" value="UniProtKB-KW"/>
</dbReference>
<keyword evidence="8" id="KW-0032">Aminotransferase</keyword>
<feature type="compositionally biased region" description="Basic and acidic residues" evidence="6">
    <location>
        <begin position="98"/>
        <end position="115"/>
    </location>
</feature>
<dbReference type="SUPFAM" id="SSF46785">
    <property type="entry name" value="Winged helix' DNA-binding domain"/>
    <property type="match status" value="1"/>
</dbReference>
<dbReference type="PANTHER" id="PTHR46577">
    <property type="entry name" value="HTH-TYPE TRANSCRIPTIONAL REGULATORY PROTEIN GABR"/>
    <property type="match status" value="1"/>
</dbReference>
<dbReference type="InterPro" id="IPR036390">
    <property type="entry name" value="WH_DNA-bd_sf"/>
</dbReference>
<dbReference type="Gene3D" id="3.40.640.10">
    <property type="entry name" value="Type I PLP-dependent aspartate aminotransferase-like (Major domain)"/>
    <property type="match status" value="1"/>
</dbReference>
<dbReference type="PANTHER" id="PTHR46577:SF1">
    <property type="entry name" value="HTH-TYPE TRANSCRIPTIONAL REGULATORY PROTEIN GABR"/>
    <property type="match status" value="1"/>
</dbReference>
<dbReference type="InterPro" id="IPR015424">
    <property type="entry name" value="PyrdxlP-dep_Trfase"/>
</dbReference>
<evidence type="ECO:0000256" key="6">
    <source>
        <dbReference type="SAM" id="MobiDB-lite"/>
    </source>
</evidence>
<evidence type="ECO:0000256" key="2">
    <source>
        <dbReference type="ARBA" id="ARBA00022898"/>
    </source>
</evidence>
<dbReference type="InterPro" id="IPR015421">
    <property type="entry name" value="PyrdxlP-dep_Trfase_major"/>
</dbReference>
<dbReference type="CDD" id="cd07377">
    <property type="entry name" value="WHTH_GntR"/>
    <property type="match status" value="1"/>
</dbReference>
<dbReference type="PROSITE" id="PS50949">
    <property type="entry name" value="HTH_GNTR"/>
    <property type="match status" value="1"/>
</dbReference>
<dbReference type="Gene3D" id="1.10.10.10">
    <property type="entry name" value="Winged helix-like DNA-binding domain superfamily/Winged helix DNA-binding domain"/>
    <property type="match status" value="1"/>
</dbReference>
<evidence type="ECO:0000313" key="8">
    <source>
        <dbReference type="EMBL" id="XCM82820.1"/>
    </source>
</evidence>
<dbReference type="RefSeq" id="WP_354643755.1">
    <property type="nucleotide sequence ID" value="NZ_CP159872.1"/>
</dbReference>